<dbReference type="Proteomes" id="UP001274830">
    <property type="component" value="Unassembled WGS sequence"/>
</dbReference>
<feature type="region of interest" description="Disordered" evidence="1">
    <location>
        <begin position="194"/>
        <end position="287"/>
    </location>
</feature>
<keyword evidence="3" id="KW-1185">Reference proteome</keyword>
<accession>A0AAE0WHF5</accession>
<evidence type="ECO:0000313" key="3">
    <source>
        <dbReference type="Proteomes" id="UP001274830"/>
    </source>
</evidence>
<dbReference type="AlphaFoldDB" id="A0AAE0WHF5"/>
<comment type="caution">
    <text evidence="2">The sequence shown here is derived from an EMBL/GenBank/DDBJ whole genome shotgun (WGS) entry which is preliminary data.</text>
</comment>
<dbReference type="EMBL" id="JAUTXT010000051">
    <property type="protein sequence ID" value="KAK3670777.1"/>
    <property type="molecule type" value="Genomic_DNA"/>
</dbReference>
<reference evidence="2" key="1">
    <citation type="submission" date="2023-07" db="EMBL/GenBank/DDBJ databases">
        <title>Black Yeasts Isolated from many extreme environments.</title>
        <authorList>
            <person name="Coleine C."/>
            <person name="Stajich J.E."/>
            <person name="Selbmann L."/>
        </authorList>
    </citation>
    <scope>NUCLEOTIDE SEQUENCE</scope>
    <source>
        <strain evidence="2">CCFEE 5485</strain>
    </source>
</reference>
<protein>
    <submittedName>
        <fullName evidence="2">Uncharacterized protein</fullName>
    </submittedName>
</protein>
<feature type="compositionally biased region" description="Polar residues" evidence="1">
    <location>
        <begin position="238"/>
        <end position="287"/>
    </location>
</feature>
<evidence type="ECO:0000313" key="2">
    <source>
        <dbReference type="EMBL" id="KAK3670777.1"/>
    </source>
</evidence>
<sequence>MNYRPDAYETLPNLAEAIARFRGSGRLEAAFRSAKAIFAEYNKWSEYGIVMPFKDVHLQPDERLVEVKGTTIPWRGYLNAVVEQHIVPHRIRAWEVRDIMFEQEAVSNLGGLGLVRLDTLRHSDSAVVSEVEAFFDHAAVVYSDEISKALLTGDELVPIMWKFHLCQEGPSSRYRITPIRFRLLHHQPTWADSPTLSTAAPHTAPLRTPVVRPPSKVDAPLRPLPPLPQQYGRRMESPTPSGLATSTRVQTPDTQPVSRNQATQRPLPPRSQQYPQRIDSPTPSTVIVSRVQTPVTLRIEAAQRPLPPRPQPFYYNDDAVSPLFSSRAF</sequence>
<gene>
    <name evidence="2" type="ORF">LTR78_009349</name>
</gene>
<evidence type="ECO:0000256" key="1">
    <source>
        <dbReference type="SAM" id="MobiDB-lite"/>
    </source>
</evidence>
<name>A0AAE0WHF5_9PEZI</name>
<proteinExistence type="predicted"/>
<organism evidence="2 3">
    <name type="scientific">Recurvomyces mirabilis</name>
    <dbReference type="NCBI Taxonomy" id="574656"/>
    <lineage>
        <taxon>Eukaryota</taxon>
        <taxon>Fungi</taxon>
        <taxon>Dikarya</taxon>
        <taxon>Ascomycota</taxon>
        <taxon>Pezizomycotina</taxon>
        <taxon>Dothideomycetes</taxon>
        <taxon>Dothideomycetidae</taxon>
        <taxon>Mycosphaerellales</taxon>
        <taxon>Teratosphaeriaceae</taxon>
        <taxon>Recurvomyces</taxon>
    </lineage>
</organism>